<keyword evidence="5" id="KW-0325">Glycoprotein</keyword>
<dbReference type="Pfam" id="PF14543">
    <property type="entry name" value="TAXi_N"/>
    <property type="match status" value="1"/>
</dbReference>
<keyword evidence="3" id="KW-0064">Aspartyl protease</keyword>
<keyword evidence="9" id="KW-1185">Reference proteome</keyword>
<reference evidence="8 9" key="1">
    <citation type="journal article" date="2021" name="Comput. Struct. Biotechnol. J.">
        <title>De novo genome assembly of the potent medicinal plant Rehmannia glutinosa using nanopore technology.</title>
        <authorList>
            <person name="Ma L."/>
            <person name="Dong C."/>
            <person name="Song C."/>
            <person name="Wang X."/>
            <person name="Zheng X."/>
            <person name="Niu Y."/>
            <person name="Chen S."/>
            <person name="Feng W."/>
        </authorList>
    </citation>
    <scope>NUCLEOTIDE SEQUENCE [LARGE SCALE GENOMIC DNA]</scope>
    <source>
        <strain evidence="8">DH-2019</strain>
    </source>
</reference>
<dbReference type="InterPro" id="IPR021109">
    <property type="entry name" value="Peptidase_aspartic_dom_sf"/>
</dbReference>
<dbReference type="Pfam" id="PF14541">
    <property type="entry name" value="TAXi_C"/>
    <property type="match status" value="1"/>
</dbReference>
<evidence type="ECO:0000256" key="1">
    <source>
        <dbReference type="ARBA" id="ARBA00007447"/>
    </source>
</evidence>
<evidence type="ECO:0000256" key="2">
    <source>
        <dbReference type="ARBA" id="ARBA00022670"/>
    </source>
</evidence>
<evidence type="ECO:0000313" key="9">
    <source>
        <dbReference type="Proteomes" id="UP001318860"/>
    </source>
</evidence>
<dbReference type="PANTHER" id="PTHR47967">
    <property type="entry name" value="OS07G0603500 PROTEIN-RELATED"/>
    <property type="match status" value="1"/>
</dbReference>
<dbReference type="InterPro" id="IPR034161">
    <property type="entry name" value="Pepsin-like_plant"/>
</dbReference>
<organism evidence="8 9">
    <name type="scientific">Rehmannia glutinosa</name>
    <name type="common">Chinese foxglove</name>
    <dbReference type="NCBI Taxonomy" id="99300"/>
    <lineage>
        <taxon>Eukaryota</taxon>
        <taxon>Viridiplantae</taxon>
        <taxon>Streptophyta</taxon>
        <taxon>Embryophyta</taxon>
        <taxon>Tracheophyta</taxon>
        <taxon>Spermatophyta</taxon>
        <taxon>Magnoliopsida</taxon>
        <taxon>eudicotyledons</taxon>
        <taxon>Gunneridae</taxon>
        <taxon>Pentapetalae</taxon>
        <taxon>asterids</taxon>
        <taxon>lamiids</taxon>
        <taxon>Lamiales</taxon>
        <taxon>Orobanchaceae</taxon>
        <taxon>Rehmannieae</taxon>
        <taxon>Rehmannia</taxon>
    </lineage>
</organism>
<gene>
    <name evidence="8" type="ORF">DH2020_011712</name>
</gene>
<evidence type="ECO:0000256" key="4">
    <source>
        <dbReference type="ARBA" id="ARBA00022801"/>
    </source>
</evidence>
<dbReference type="SUPFAM" id="SSF50630">
    <property type="entry name" value="Acid proteases"/>
    <property type="match status" value="1"/>
</dbReference>
<evidence type="ECO:0000256" key="6">
    <source>
        <dbReference type="SAM" id="SignalP"/>
    </source>
</evidence>
<evidence type="ECO:0000256" key="5">
    <source>
        <dbReference type="ARBA" id="ARBA00023180"/>
    </source>
</evidence>
<dbReference type="EMBL" id="JABTTQ020000005">
    <property type="protein sequence ID" value="KAK6157464.1"/>
    <property type="molecule type" value="Genomic_DNA"/>
</dbReference>
<dbReference type="InterPro" id="IPR032799">
    <property type="entry name" value="TAXi_C"/>
</dbReference>
<feature type="signal peptide" evidence="6">
    <location>
        <begin position="1"/>
        <end position="26"/>
    </location>
</feature>
<keyword evidence="4" id="KW-0378">Hydrolase</keyword>
<dbReference type="PROSITE" id="PS51767">
    <property type="entry name" value="PEPTIDASE_A1"/>
    <property type="match status" value="1"/>
</dbReference>
<comment type="similarity">
    <text evidence="1">Belongs to the peptidase A1 family.</text>
</comment>
<dbReference type="InterPro" id="IPR051708">
    <property type="entry name" value="Plant_Aspart_Prot_A1"/>
</dbReference>
<comment type="caution">
    <text evidence="8">The sequence shown here is derived from an EMBL/GenBank/DDBJ whole genome shotgun (WGS) entry which is preliminary data.</text>
</comment>
<dbReference type="InterPro" id="IPR032861">
    <property type="entry name" value="TAXi_N"/>
</dbReference>
<accession>A0ABR0XE99</accession>
<dbReference type="Proteomes" id="UP001318860">
    <property type="component" value="Unassembled WGS sequence"/>
</dbReference>
<evidence type="ECO:0000259" key="7">
    <source>
        <dbReference type="PROSITE" id="PS51767"/>
    </source>
</evidence>
<name>A0ABR0XE99_REHGL</name>
<keyword evidence="2" id="KW-0645">Protease</keyword>
<dbReference type="InterPro" id="IPR033121">
    <property type="entry name" value="PEPTIDASE_A1"/>
</dbReference>
<dbReference type="CDD" id="cd05476">
    <property type="entry name" value="pepsin_A_like_plant"/>
    <property type="match status" value="1"/>
</dbReference>
<evidence type="ECO:0000313" key="8">
    <source>
        <dbReference type="EMBL" id="KAK6157464.1"/>
    </source>
</evidence>
<evidence type="ECO:0000256" key="3">
    <source>
        <dbReference type="ARBA" id="ARBA00022750"/>
    </source>
</evidence>
<keyword evidence="6" id="KW-0732">Signal</keyword>
<feature type="chain" id="PRO_5046222978" description="Peptidase A1 domain-containing protein" evidence="6">
    <location>
        <begin position="27"/>
        <end position="412"/>
    </location>
</feature>
<dbReference type="Gene3D" id="2.40.70.10">
    <property type="entry name" value="Acid Proteases"/>
    <property type="match status" value="2"/>
</dbReference>
<feature type="domain" description="Peptidase A1" evidence="7">
    <location>
        <begin position="72"/>
        <end position="403"/>
    </location>
</feature>
<protein>
    <recommendedName>
        <fullName evidence="7">Peptidase A1 domain-containing protein</fullName>
    </recommendedName>
</protein>
<proteinExistence type="inferred from homology"/>
<sequence length="412" mass="46885">MTEKLHSLLFLSLFLVLLPHYQCTFSSESNGFSLKLSDYLQKSTRKFGKEESITDHFPDVIRPWITRATFIFTIEASIGTPKSKKALIFDPGSQLTWTQCTPCINCFQQNYPLFDPKKSRSYKKLAQNHPFARFFRRANNGDLSFNASYGSGQSSTGIASVETFSFPSHKRASESINGFVFGCGNNQQGYFINSVTGVMGMNRSPLSFISQMNSTSAQKFSYCLPPINSPVKTTRLRFGQDVKETGNLQQTSFLNNIDYSYRVNLLDISINGHRLNLPNGTFPRGCILDTGCAASRIEGRAYDEVLRVLMQYFSRYNLTRVAAGPNYQGELCYVLRRGFRNFPNMIFHFQGANFMINPENLFHVMNDRFCLALFRDDKTILGPYQQQNVRFIYDIGNQKLLFGREDCSQDSA</sequence>
<dbReference type="PANTHER" id="PTHR47967:SF123">
    <property type="entry name" value="ASPARTIC PROTEINASE NEPENTHESIN-1-LIKE"/>
    <property type="match status" value="1"/>
</dbReference>